<name>A0ABM1EUD0_PRICU</name>
<evidence type="ECO:0000313" key="7">
    <source>
        <dbReference type="RefSeq" id="XP_014675801.1"/>
    </source>
</evidence>
<keyword evidence="4" id="KW-0175">Coiled coil</keyword>
<comment type="subcellular location">
    <subcellularLocation>
        <location evidence="3">Cytoplasm</location>
        <location evidence="3">Cytoskeleton</location>
        <location evidence="3">Cilium axoneme</location>
    </subcellularLocation>
</comment>
<dbReference type="InterPro" id="IPR000435">
    <property type="entry name" value="Tektins"/>
</dbReference>
<dbReference type="PRINTS" id="PR00511">
    <property type="entry name" value="TEKTIN"/>
</dbReference>
<evidence type="ECO:0000313" key="6">
    <source>
        <dbReference type="Proteomes" id="UP000695022"/>
    </source>
</evidence>
<dbReference type="RefSeq" id="XP_014675801.1">
    <property type="nucleotide sequence ID" value="XM_014820315.1"/>
</dbReference>
<dbReference type="Proteomes" id="UP000695022">
    <property type="component" value="Unplaced"/>
</dbReference>
<dbReference type="PANTHER" id="PTHR19960:SF11">
    <property type="entry name" value="TEKTIN"/>
    <property type="match status" value="1"/>
</dbReference>
<evidence type="ECO:0000256" key="5">
    <source>
        <dbReference type="SAM" id="MobiDB-lite"/>
    </source>
</evidence>
<dbReference type="InterPro" id="IPR048256">
    <property type="entry name" value="Tektin-like"/>
</dbReference>
<accession>A0ABM1EUD0</accession>
<feature type="region of interest" description="Disordered" evidence="5">
    <location>
        <begin position="196"/>
        <end position="219"/>
    </location>
</feature>
<dbReference type="PANTHER" id="PTHR19960">
    <property type="entry name" value="TEKTIN"/>
    <property type="match status" value="1"/>
</dbReference>
<reference evidence="7" key="1">
    <citation type="submission" date="2025-08" db="UniProtKB">
        <authorList>
            <consortium name="RefSeq"/>
        </authorList>
    </citation>
    <scope>IDENTIFICATION</scope>
</reference>
<organism evidence="6 7">
    <name type="scientific">Priapulus caudatus</name>
    <name type="common">Priapulid worm</name>
    <dbReference type="NCBI Taxonomy" id="37621"/>
    <lineage>
        <taxon>Eukaryota</taxon>
        <taxon>Metazoa</taxon>
        <taxon>Ecdysozoa</taxon>
        <taxon>Scalidophora</taxon>
        <taxon>Priapulida</taxon>
        <taxon>Priapulimorpha</taxon>
        <taxon>Priapulimorphida</taxon>
        <taxon>Priapulidae</taxon>
        <taxon>Priapulus</taxon>
    </lineage>
</organism>
<evidence type="ECO:0000256" key="3">
    <source>
        <dbReference type="RuleBase" id="RU367040"/>
    </source>
</evidence>
<evidence type="ECO:0000256" key="1">
    <source>
        <dbReference type="ARBA" id="ARBA00007209"/>
    </source>
</evidence>
<feature type="coiled-coil region" evidence="4">
    <location>
        <begin position="329"/>
        <end position="370"/>
    </location>
</feature>
<comment type="similarity">
    <text evidence="1 3">Belongs to the tektin family.</text>
</comment>
<keyword evidence="3" id="KW-0969">Cilium</keyword>
<evidence type="ECO:0000256" key="2">
    <source>
        <dbReference type="ARBA" id="ARBA00022490"/>
    </source>
</evidence>
<gene>
    <name evidence="7" type="primary">LOC106815803</name>
</gene>
<keyword evidence="3" id="KW-0282">Flagellum</keyword>
<sequence>MRSREHGAAFNDYRSGQANIVLQRAHELPWRPSTYRYGGDATRRRLEEQKYQQVRLAPRVSSSSSLKLQPLLMNTRQVMLARSTPAEWLNASLSIAAQAVGHANSAQKLRFETMVTRDQRFVRLQEKEVNLAKECKEKMTIALDRIDAQMRLNRDSLQSLEFDTTDKQMALSLDELSYKLSNTSRGICFHPGVEQTRTDSDPQTWMQHSDSNIQHSQAERTKSAQLRKDLEAMWTMCINDMWSQFNKVNTSISERQREYEDARSRTQHNLSRVMTEMFDMEKNIDLLSKSIRDLQAPLQVAQTRLHTRAARPNVELCHDPPHQRLVYEIAEIQATVRELGNKLQDAEAAYQRLQEMKDCLQRDLEVKNNSVFVDREKCLGIRKAFPICHARLVAY</sequence>
<protein>
    <recommendedName>
        <fullName evidence="3">Tektin</fullName>
    </recommendedName>
</protein>
<keyword evidence="6" id="KW-1185">Reference proteome</keyword>
<dbReference type="Pfam" id="PF03148">
    <property type="entry name" value="Tektin"/>
    <property type="match status" value="1"/>
</dbReference>
<keyword evidence="2" id="KW-0963">Cytoplasm</keyword>
<evidence type="ECO:0000256" key="4">
    <source>
        <dbReference type="SAM" id="Coils"/>
    </source>
</evidence>
<keyword evidence="3" id="KW-0966">Cell projection</keyword>
<dbReference type="GeneID" id="106815803"/>
<feature type="compositionally biased region" description="Polar residues" evidence="5">
    <location>
        <begin position="201"/>
        <end position="216"/>
    </location>
</feature>
<proteinExistence type="inferred from homology"/>